<reference evidence="2 3" key="1">
    <citation type="submission" date="2017-06" db="EMBL/GenBank/DDBJ databases">
        <title>Comparative genomic analysis of Ambrosia Fusariam Clade fungi.</title>
        <authorList>
            <person name="Stajich J.E."/>
            <person name="Carrillo J."/>
            <person name="Kijimoto T."/>
            <person name="Eskalen A."/>
            <person name="O'Donnell K."/>
            <person name="Kasson M."/>
        </authorList>
    </citation>
    <scope>NUCLEOTIDE SEQUENCE [LARGE SCALE GENOMIC DNA]</scope>
    <source>
        <strain evidence="2 3">NRRL62584</strain>
    </source>
</reference>
<keyword evidence="3" id="KW-1185">Reference proteome</keyword>
<dbReference type="PANTHER" id="PTHR47657:SF7">
    <property type="entry name" value="STEROL REGULATORY ELEMENT-BINDING PROTEIN ECM22"/>
    <property type="match status" value="1"/>
</dbReference>
<evidence type="ECO:0000256" key="1">
    <source>
        <dbReference type="SAM" id="Phobius"/>
    </source>
</evidence>
<dbReference type="Proteomes" id="UP000288168">
    <property type="component" value="Unassembled WGS sequence"/>
</dbReference>
<organism evidence="2 3">
    <name type="scientific">Fusarium duplospermum</name>
    <dbReference type="NCBI Taxonomy" id="1325734"/>
    <lineage>
        <taxon>Eukaryota</taxon>
        <taxon>Fungi</taxon>
        <taxon>Dikarya</taxon>
        <taxon>Ascomycota</taxon>
        <taxon>Pezizomycotina</taxon>
        <taxon>Sordariomycetes</taxon>
        <taxon>Hypocreomycetidae</taxon>
        <taxon>Hypocreales</taxon>
        <taxon>Nectriaceae</taxon>
        <taxon>Fusarium</taxon>
        <taxon>Fusarium solani species complex</taxon>
    </lineage>
</organism>
<evidence type="ECO:0000313" key="2">
    <source>
        <dbReference type="EMBL" id="RSL52169.1"/>
    </source>
</evidence>
<protein>
    <submittedName>
        <fullName evidence="2">Uncharacterized protein</fullName>
    </submittedName>
</protein>
<dbReference type="STRING" id="1325734.A0A428PGI4"/>
<keyword evidence="1" id="KW-1133">Transmembrane helix</keyword>
<keyword evidence="1" id="KW-0472">Membrane</keyword>
<sequence length="208" mass="24134">MSALDEDTGQGLFAFSILTIFFAFASSPVDENWSYPQWMVLIGGCRSFVSMANDSILAGPFACMMSKVARHLAAREQTFQVDYVRDLRSLITRSVEDEERRHIYDNALDALNQTFGVFYEVSGQKDLVDILTWVIIAEDLLPLLADEEQEALVVLSYFCVLLNRLTHQWWLDGWVHHLMDKIYAALYEEHRTWMIWPMEEIGWLPSER</sequence>
<gene>
    <name evidence="2" type="ORF">CEP54_011043</name>
</gene>
<name>A0A428PGI4_9HYPO</name>
<dbReference type="InterPro" id="IPR052400">
    <property type="entry name" value="Zn2-C6_fungal_TF"/>
</dbReference>
<dbReference type="EMBL" id="NKCI01000139">
    <property type="protein sequence ID" value="RSL52169.1"/>
    <property type="molecule type" value="Genomic_DNA"/>
</dbReference>
<dbReference type="OrthoDB" id="3546279at2759"/>
<comment type="caution">
    <text evidence="2">The sequence shown here is derived from an EMBL/GenBank/DDBJ whole genome shotgun (WGS) entry which is preliminary data.</text>
</comment>
<feature type="transmembrane region" description="Helical" evidence="1">
    <location>
        <begin position="12"/>
        <end position="29"/>
    </location>
</feature>
<dbReference type="AlphaFoldDB" id="A0A428PGI4"/>
<keyword evidence="1" id="KW-0812">Transmembrane</keyword>
<evidence type="ECO:0000313" key="3">
    <source>
        <dbReference type="Proteomes" id="UP000288168"/>
    </source>
</evidence>
<dbReference type="GO" id="GO:0000981">
    <property type="term" value="F:DNA-binding transcription factor activity, RNA polymerase II-specific"/>
    <property type="evidence" value="ECO:0007669"/>
    <property type="project" value="TreeGrafter"/>
</dbReference>
<proteinExistence type="predicted"/>
<dbReference type="PANTHER" id="PTHR47657">
    <property type="entry name" value="STEROL REGULATORY ELEMENT-BINDING PROTEIN ECM22"/>
    <property type="match status" value="1"/>
</dbReference>
<accession>A0A428PGI4</accession>